<dbReference type="Gene3D" id="3.40.630.30">
    <property type="match status" value="1"/>
</dbReference>
<dbReference type="Pfam" id="PF00583">
    <property type="entry name" value="Acetyltransf_1"/>
    <property type="match status" value="1"/>
</dbReference>
<dbReference type="InterPro" id="IPR000182">
    <property type="entry name" value="GNAT_dom"/>
</dbReference>
<keyword evidence="2" id="KW-0808">Transferase</keyword>
<gene>
    <name evidence="2" type="ordered locus">Q7C_738</name>
</gene>
<dbReference type="GO" id="GO:0016747">
    <property type="term" value="F:acyltransferase activity, transferring groups other than amino-acyl groups"/>
    <property type="evidence" value="ECO:0007669"/>
    <property type="project" value="InterPro"/>
</dbReference>
<dbReference type="CDD" id="cd04301">
    <property type="entry name" value="NAT_SF"/>
    <property type="match status" value="1"/>
</dbReference>
<dbReference type="Proteomes" id="UP000009145">
    <property type="component" value="Chromosome"/>
</dbReference>
<dbReference type="EMBL" id="CP003380">
    <property type="protein sequence ID" value="AFJ01909.1"/>
    <property type="molecule type" value="Genomic_DNA"/>
</dbReference>
<evidence type="ECO:0000313" key="3">
    <source>
        <dbReference type="Proteomes" id="UP000009145"/>
    </source>
</evidence>
<protein>
    <submittedName>
        <fullName evidence="2">Acetyltransferase</fullName>
    </submittedName>
</protein>
<evidence type="ECO:0000313" key="2">
    <source>
        <dbReference type="EMBL" id="AFJ01909.1"/>
    </source>
</evidence>
<feature type="domain" description="N-acetyltransferase" evidence="1">
    <location>
        <begin position="1"/>
        <end position="129"/>
    </location>
</feature>
<dbReference type="PATRIC" id="fig|754477.3.peg.730"/>
<dbReference type="eggNOG" id="ENOG502ZF70">
    <property type="taxonomic scope" value="Bacteria"/>
</dbReference>
<dbReference type="STRING" id="754477.Q7C_738"/>
<evidence type="ECO:0000259" key="1">
    <source>
        <dbReference type="PROSITE" id="PS51186"/>
    </source>
</evidence>
<dbReference type="PROSITE" id="PS51186">
    <property type="entry name" value="GNAT"/>
    <property type="match status" value="1"/>
</dbReference>
<dbReference type="AlphaFoldDB" id="I1YG66"/>
<dbReference type="KEGG" id="mec:Q7C_738"/>
<name>I1YG66_METFJ</name>
<keyword evidence="3" id="KW-1185">Reference proteome</keyword>
<organism evidence="2 3">
    <name type="scientific">Methylophaga frappieri (strain ATCC BAA-2434 / DSM 25690 / JAM7)</name>
    <dbReference type="NCBI Taxonomy" id="754477"/>
    <lineage>
        <taxon>Bacteria</taxon>
        <taxon>Pseudomonadati</taxon>
        <taxon>Pseudomonadota</taxon>
        <taxon>Gammaproteobacteria</taxon>
        <taxon>Thiotrichales</taxon>
        <taxon>Piscirickettsiaceae</taxon>
        <taxon>Methylophaga</taxon>
    </lineage>
</organism>
<reference evidence="2 3" key="1">
    <citation type="journal article" date="2012" name="J. Bacteriol.">
        <title>Complete genome sequences of Methylophaga sp. strain JAM1 and Methylophaga sp. strain JAM7.</title>
        <authorList>
            <person name="Villeneuve C."/>
            <person name="Martineau C."/>
            <person name="Mauffrey F."/>
            <person name="Villemur R."/>
        </authorList>
    </citation>
    <scope>NUCLEOTIDE SEQUENCE [LARGE SCALE GENOMIC DNA]</scope>
    <source>
        <strain evidence="2 3">JAM7</strain>
    </source>
</reference>
<dbReference type="RefSeq" id="WP_014703330.1">
    <property type="nucleotide sequence ID" value="NC_017856.1"/>
</dbReference>
<accession>I1YG66</accession>
<dbReference type="SUPFAM" id="SSF55729">
    <property type="entry name" value="Acyl-CoA N-acyltransferases (Nat)"/>
    <property type="match status" value="1"/>
</dbReference>
<dbReference type="HOGENOM" id="CLU_143334_0_0_6"/>
<dbReference type="InterPro" id="IPR016181">
    <property type="entry name" value="Acyl_CoA_acyltransferase"/>
</dbReference>
<sequence length="129" mass="15153">MRQVDSDFYDPLSERVNLFDYAKKLSDKAKNLFLVAEEQVDVAHFAFYLNEQQKSLFITSISIKKVFQGIGLGSYLLTALKRYARDTNYRLIELEVDSRSQSLIHFYKKNEFVEQTRNGNILSLQYRLP</sequence>
<proteinExistence type="predicted"/>